<evidence type="ECO:0000313" key="2">
    <source>
        <dbReference type="EMBL" id="QFR50237.1"/>
    </source>
</evidence>
<sequence length="265" mass="30844">MSENQDVNFEDTNKVTNANYEKIKSIGAQKIHEKTHIPKVSCEDLVNGYFKSMNKIQFLGFVSILEREYSLDLSDLRAEGMAHFSQIQESPTIESKVFITPKKTSSYTLYYIIAAVIIFIIVAVNMPSSDIEQNHKIDNEQIEEVTSKIKPQEEIVPQNEVEQIKPEEKVLNEFKIIPQTKLWVGYINLNTDKKQQITLEQSEELELDPKGHWLITLGHGHVTFNINGELDKHKDYRNIRFLYKDGHLKKINYEEFLDLNKGKEW</sequence>
<protein>
    <submittedName>
        <fullName evidence="2">Uncharacterized protein</fullName>
    </submittedName>
</protein>
<organism evidence="2 3">
    <name type="scientific">Sulfurimonas lithotrophica</name>
    <dbReference type="NCBI Taxonomy" id="2590022"/>
    <lineage>
        <taxon>Bacteria</taxon>
        <taxon>Pseudomonadati</taxon>
        <taxon>Campylobacterota</taxon>
        <taxon>Epsilonproteobacteria</taxon>
        <taxon>Campylobacterales</taxon>
        <taxon>Sulfurimonadaceae</taxon>
        <taxon>Sulfurimonas</taxon>
    </lineage>
</organism>
<feature type="transmembrane region" description="Helical" evidence="1">
    <location>
        <begin position="108"/>
        <end position="126"/>
    </location>
</feature>
<accession>A0A5P8P3Q9</accession>
<dbReference type="OrthoDB" id="5372824at2"/>
<dbReference type="AlphaFoldDB" id="A0A5P8P3Q9"/>
<evidence type="ECO:0000256" key="1">
    <source>
        <dbReference type="SAM" id="Phobius"/>
    </source>
</evidence>
<gene>
    <name evidence="2" type="ORF">FJR48_11055</name>
</gene>
<reference evidence="2 3" key="1">
    <citation type="submission" date="2019-09" db="EMBL/GenBank/DDBJ databases">
        <title>Sulfurimonas gotlandica sp. nov., a chemoautotrophic and psychrotolerant epsilonproteobacterium isolated from a pelagic redoxcline, and an emended description of the genus Sulfurimonas.</title>
        <authorList>
            <person name="Wang S."/>
            <person name="Jiang L."/>
            <person name="Shao S."/>
        </authorList>
    </citation>
    <scope>NUCLEOTIDE SEQUENCE [LARGE SCALE GENOMIC DNA]</scope>
    <source>
        <strain evidence="2 3">GYSZ_1</strain>
    </source>
</reference>
<keyword evidence="1" id="KW-0472">Membrane</keyword>
<dbReference type="RefSeq" id="WP_152308185.1">
    <property type="nucleotide sequence ID" value="NZ_CP043617.1"/>
</dbReference>
<name>A0A5P8P3Q9_9BACT</name>
<proteinExistence type="predicted"/>
<keyword evidence="3" id="KW-1185">Reference proteome</keyword>
<dbReference type="EMBL" id="CP043617">
    <property type="protein sequence ID" value="QFR50237.1"/>
    <property type="molecule type" value="Genomic_DNA"/>
</dbReference>
<dbReference type="Proteomes" id="UP000326944">
    <property type="component" value="Chromosome"/>
</dbReference>
<dbReference type="KEGG" id="sulg:FJR48_11055"/>
<keyword evidence="1" id="KW-1133">Transmembrane helix</keyword>
<evidence type="ECO:0000313" key="3">
    <source>
        <dbReference type="Proteomes" id="UP000326944"/>
    </source>
</evidence>
<keyword evidence="1" id="KW-0812">Transmembrane</keyword>